<dbReference type="GO" id="GO:0051782">
    <property type="term" value="P:negative regulation of cell division"/>
    <property type="evidence" value="ECO:0007669"/>
    <property type="project" value="TreeGrafter"/>
</dbReference>
<evidence type="ECO:0000313" key="4">
    <source>
        <dbReference type="Proteomes" id="UP000295411"/>
    </source>
</evidence>
<dbReference type="GO" id="GO:0009898">
    <property type="term" value="C:cytoplasmic side of plasma membrane"/>
    <property type="evidence" value="ECO:0007669"/>
    <property type="project" value="TreeGrafter"/>
</dbReference>
<dbReference type="InterPro" id="IPR027417">
    <property type="entry name" value="P-loop_NTPase"/>
</dbReference>
<proteinExistence type="predicted"/>
<dbReference type="InterPro" id="IPR050625">
    <property type="entry name" value="ParA/MinD_ATPase"/>
</dbReference>
<dbReference type="GO" id="GO:0005829">
    <property type="term" value="C:cytosol"/>
    <property type="evidence" value="ECO:0007669"/>
    <property type="project" value="TreeGrafter"/>
</dbReference>
<dbReference type="PANTHER" id="PTHR43384:SF6">
    <property type="entry name" value="SEPTUM SITE-DETERMINING PROTEIN MIND HOMOLOG, CHLOROPLASTIC"/>
    <property type="match status" value="1"/>
</dbReference>
<keyword evidence="2" id="KW-0067">ATP-binding</keyword>
<dbReference type="OrthoDB" id="3217709at2"/>
<dbReference type="PANTHER" id="PTHR43384">
    <property type="entry name" value="SEPTUM SITE-DETERMINING PROTEIN MIND HOMOLOG, CHLOROPLASTIC-RELATED"/>
    <property type="match status" value="1"/>
</dbReference>
<keyword evidence="4" id="KW-1185">Reference proteome</keyword>
<dbReference type="Proteomes" id="UP000295411">
    <property type="component" value="Unassembled WGS sequence"/>
</dbReference>
<dbReference type="AlphaFoldDB" id="A0A4R5TNK7"/>
<comment type="caution">
    <text evidence="3">The sequence shown here is derived from an EMBL/GenBank/DDBJ whole genome shotgun (WGS) entry which is preliminary data.</text>
</comment>
<dbReference type="RefSeq" id="WP_133405028.1">
    <property type="nucleotide sequence ID" value="NZ_SMTK01000006.1"/>
</dbReference>
<reference evidence="3 4" key="1">
    <citation type="submission" date="2019-03" db="EMBL/GenBank/DDBJ databases">
        <title>Arthrobacter sp. nov., an bacterium isolated from biocrust in Mu Us Desert.</title>
        <authorList>
            <person name="Lixiong L."/>
        </authorList>
    </citation>
    <scope>NUCLEOTIDE SEQUENCE [LARGE SCALE GENOMIC DNA]</scope>
    <source>
        <strain evidence="3 4">SLN-3</strain>
    </source>
</reference>
<sequence>MSGPVIPVVTVGPAAGEYVPGLEKLHGPVTVVRRCEGMPELLAAGQAGLARAAILSPGTGGLTVSLLERLRDTGIAVVLLAGEDDSAAGAGVPGVRRAPPGIAAGPLAELVAAAVESLAGAERSPGSRAGTSAYADPAAALPPLEDAAEPPPGGRGGGTITAVWGPTGAPGRTTVAVNMAAELAAAGSPVLLVDADTYGASVAAFLGLLDEAAGLAQACRLADQGTLDPAGLRRVASTVAVGGGRLGVLTGLTRPDRWPEVRPAALARVLECARACAAVTIVDCGFCLEADEELSFDTAAPRRNGAALRCLELADSVIAVGAADAVGVPRLVRSLTVLAEAVPSAEPRVVLNKVRAASVGRSPEDQLREAWERFGPGTAISDFLPADFPAADEALLAGSVLAEAAPSSALRRAIAGLVDVTVEQRQRRRIGWSSNEVKFSWMPVRLPR</sequence>
<dbReference type="EMBL" id="SMTK01000006">
    <property type="protein sequence ID" value="TDK23564.1"/>
    <property type="molecule type" value="Genomic_DNA"/>
</dbReference>
<dbReference type="Pfam" id="PF10609">
    <property type="entry name" value="ParA"/>
    <property type="match status" value="1"/>
</dbReference>
<evidence type="ECO:0000256" key="1">
    <source>
        <dbReference type="ARBA" id="ARBA00022741"/>
    </source>
</evidence>
<dbReference type="GO" id="GO:0005524">
    <property type="term" value="F:ATP binding"/>
    <property type="evidence" value="ECO:0007669"/>
    <property type="project" value="UniProtKB-KW"/>
</dbReference>
<dbReference type="SUPFAM" id="SSF52540">
    <property type="entry name" value="P-loop containing nucleoside triphosphate hydrolases"/>
    <property type="match status" value="1"/>
</dbReference>
<dbReference type="Gene3D" id="3.40.50.300">
    <property type="entry name" value="P-loop containing nucleotide triphosphate hydrolases"/>
    <property type="match status" value="1"/>
</dbReference>
<accession>A0A4R5TNK7</accession>
<organism evidence="3 4">
    <name type="scientific">Arthrobacter crusticola</name>
    <dbReference type="NCBI Taxonomy" id="2547960"/>
    <lineage>
        <taxon>Bacteria</taxon>
        <taxon>Bacillati</taxon>
        <taxon>Actinomycetota</taxon>
        <taxon>Actinomycetes</taxon>
        <taxon>Micrococcales</taxon>
        <taxon>Micrococcaceae</taxon>
        <taxon>Arthrobacter</taxon>
    </lineage>
</organism>
<protein>
    <submittedName>
        <fullName evidence="3">Chromosome partitioning protein</fullName>
    </submittedName>
</protein>
<dbReference type="GO" id="GO:0016887">
    <property type="term" value="F:ATP hydrolysis activity"/>
    <property type="evidence" value="ECO:0007669"/>
    <property type="project" value="TreeGrafter"/>
</dbReference>
<gene>
    <name evidence="3" type="ORF">E2F48_16395</name>
</gene>
<evidence type="ECO:0000313" key="3">
    <source>
        <dbReference type="EMBL" id="TDK23564.1"/>
    </source>
</evidence>
<keyword evidence="1" id="KW-0547">Nucleotide-binding</keyword>
<evidence type="ECO:0000256" key="2">
    <source>
        <dbReference type="ARBA" id="ARBA00022840"/>
    </source>
</evidence>
<name>A0A4R5TNK7_9MICC</name>
<dbReference type="InterPro" id="IPR033756">
    <property type="entry name" value="YlxH/NBP35"/>
</dbReference>